<reference evidence="3 4" key="1">
    <citation type="submission" date="2024-09" db="EMBL/GenBank/DDBJ databases">
        <authorList>
            <person name="Pan X."/>
        </authorList>
    </citation>
    <scope>NUCLEOTIDE SEQUENCE [LARGE SCALE GENOMIC DNA]</scope>
    <source>
        <strain evidence="3 4">B2969</strain>
    </source>
</reference>
<dbReference type="RefSeq" id="WP_396640693.1">
    <property type="nucleotide sequence ID" value="NZ_JBIQWL010000003.1"/>
</dbReference>
<dbReference type="SUPFAM" id="SSF51735">
    <property type="entry name" value="NAD(P)-binding Rossmann-fold domains"/>
    <property type="match status" value="1"/>
</dbReference>
<accession>A0ABW7Q7P4</accession>
<dbReference type="Gene3D" id="3.90.25.10">
    <property type="entry name" value="UDP-galactose 4-epimerase, domain 1"/>
    <property type="match status" value="1"/>
</dbReference>
<evidence type="ECO:0000313" key="3">
    <source>
        <dbReference type="EMBL" id="MFH8250740.1"/>
    </source>
</evidence>
<dbReference type="PANTHER" id="PTHR43000">
    <property type="entry name" value="DTDP-D-GLUCOSE 4,6-DEHYDRATASE-RELATED"/>
    <property type="match status" value="1"/>
</dbReference>
<dbReference type="Proteomes" id="UP001610861">
    <property type="component" value="Unassembled WGS sequence"/>
</dbReference>
<evidence type="ECO:0000259" key="2">
    <source>
        <dbReference type="Pfam" id="PF01370"/>
    </source>
</evidence>
<evidence type="ECO:0000313" key="4">
    <source>
        <dbReference type="Proteomes" id="UP001610861"/>
    </source>
</evidence>
<dbReference type="Gene3D" id="3.40.50.720">
    <property type="entry name" value="NAD(P)-binding Rossmann-like Domain"/>
    <property type="match status" value="1"/>
</dbReference>
<feature type="domain" description="NAD-dependent epimerase/dehydratase" evidence="2">
    <location>
        <begin position="8"/>
        <end position="243"/>
    </location>
</feature>
<evidence type="ECO:0000256" key="1">
    <source>
        <dbReference type="ARBA" id="ARBA00007637"/>
    </source>
</evidence>
<dbReference type="Pfam" id="PF01370">
    <property type="entry name" value="Epimerase"/>
    <property type="match status" value="1"/>
</dbReference>
<proteinExistence type="inferred from homology"/>
<keyword evidence="4" id="KW-1185">Reference proteome</keyword>
<comment type="caution">
    <text evidence="3">The sequence shown here is derived from an EMBL/GenBank/DDBJ whole genome shotgun (WGS) entry which is preliminary data.</text>
</comment>
<organism evidence="3 4">
    <name type="scientific">Microbacterium alkaliflavum</name>
    <dbReference type="NCBI Taxonomy" id="3248839"/>
    <lineage>
        <taxon>Bacteria</taxon>
        <taxon>Bacillati</taxon>
        <taxon>Actinomycetota</taxon>
        <taxon>Actinomycetes</taxon>
        <taxon>Micrococcales</taxon>
        <taxon>Microbacteriaceae</taxon>
        <taxon>Microbacterium</taxon>
    </lineage>
</organism>
<name>A0ABW7Q7P4_9MICO</name>
<gene>
    <name evidence="3" type="ORF">ACH3VR_10280</name>
</gene>
<comment type="similarity">
    <text evidence="1">Belongs to the NAD(P)-dependent epimerase/dehydratase family.</text>
</comment>
<protein>
    <submittedName>
        <fullName evidence="3">NAD-dependent epimerase/dehydratase family protein</fullName>
    </submittedName>
</protein>
<sequence>MAPSRTAFVTGGAGFIGLHVVEQLLERDWNVRIFDNMWRGDRDRANELTKTGKVEVVDQDIRSGAAVAAAMKGSSHVIHLAADSINKSVADTYSSLDVNMVGSHNVFATAVDQGIERVVYASSASVYGDPKKLPMHEDDELSPLTPYCIGKRTGEDLLRYYERKAGLSWIALRFFNVYGPGQKTTAYYTSVINHFVNRLRRGEPPVIDGAGEQSMDFIHVKDIARAVVLATEAEKGGAAINVGTGIDTSVARLARILIDAIGADVEPQFNPREVLVSRRAADTTRAKEMIGFEYSIPVDEGMADLIRYEAARAEV</sequence>
<dbReference type="InterPro" id="IPR001509">
    <property type="entry name" value="Epimerase_deHydtase"/>
</dbReference>
<dbReference type="InterPro" id="IPR036291">
    <property type="entry name" value="NAD(P)-bd_dom_sf"/>
</dbReference>
<dbReference type="EMBL" id="JBIQWL010000003">
    <property type="protein sequence ID" value="MFH8250740.1"/>
    <property type="molecule type" value="Genomic_DNA"/>
</dbReference>